<gene>
    <name evidence="12" type="ORF">PSHT_08813</name>
</gene>
<keyword evidence="13" id="KW-1185">Reference proteome</keyword>
<sequence>RHHDFSLPHEEQFYAEVPQRRNRPSSTSSVSPFFMSHQSPTAGGGSDPSYGQGRYDWVHNGTQVSRNPSSNLSKATTDRSSDNYASEAPENAAKHSYGAAHLGFLNDELLSPGAVDEMHDFEKKTPRIGASRYISEASGSFTLWSPRGWLNICALLIMVCGLMMLFAGWPILSYFKEHSLRDLVSGFGGQKNLGGYMRAPTIPSFRELIDPDTPRAARHRVGADGEEYELVFSDEFNVDGRTFWKGDDPFWEAADQHYWPTGDREWYDPDAARTEGGSLVIKIMKMDPNLNHNLEYRSAMLTGWNKLCFTGGYMETGVTMPGRHDVGGFWPAIWTMGNLARPGFGATTDGTWPFSYDSCDVGAMPNQTHPKTGAPGSTVLTSEVGDLSWQPGQKLSRCTCAAEDHPGPKMSDGTYKGRSSPEIDMVEAYSWEKSATSFGSQSLQIAPYDDKRIWDSQVGSTYSIHTESGFRTNVNPYHGGNRQQTLSALATLPQSNFELSGNQSLPYGLEWAPDQDNSHITWSLDHKPTWTLNSTALKPNPRSMVGQRLISNEPMYMILNLGLSDTFVPVNEAQLVFPAYMRFDYVRFYQRKGHKNVGCSPKDYPTEKYINDHWNAYQDTNLTTWSKQAIPSPRRH</sequence>
<keyword evidence="6 10" id="KW-0472">Membrane</keyword>
<keyword evidence="7" id="KW-0325">Glycoprotein</keyword>
<dbReference type="InterPro" id="IPR000757">
    <property type="entry name" value="Beta-glucanase-like"/>
</dbReference>
<dbReference type="GO" id="GO:0015926">
    <property type="term" value="F:glucosidase activity"/>
    <property type="evidence" value="ECO:0007669"/>
    <property type="project" value="TreeGrafter"/>
</dbReference>
<feature type="compositionally biased region" description="Polar residues" evidence="9">
    <location>
        <begin position="60"/>
        <end position="75"/>
    </location>
</feature>
<dbReference type="Gene3D" id="2.60.120.200">
    <property type="match status" value="1"/>
</dbReference>
<feature type="compositionally biased region" description="Low complexity" evidence="9">
    <location>
        <begin position="24"/>
        <end position="36"/>
    </location>
</feature>
<evidence type="ECO:0000256" key="7">
    <source>
        <dbReference type="ARBA" id="ARBA00023180"/>
    </source>
</evidence>
<keyword evidence="4" id="KW-0735">Signal-anchor</keyword>
<evidence type="ECO:0000256" key="5">
    <source>
        <dbReference type="ARBA" id="ARBA00022989"/>
    </source>
</evidence>
<feature type="compositionally biased region" description="Basic and acidic residues" evidence="9">
    <location>
        <begin position="1"/>
        <end position="12"/>
    </location>
</feature>
<dbReference type="VEuPathDB" id="FungiDB:PSTT_05581"/>
<dbReference type="Pfam" id="PF03935">
    <property type="entry name" value="SKN1_KRE6_Sbg1"/>
    <property type="match status" value="1"/>
</dbReference>
<organism evidence="12 13">
    <name type="scientific">Puccinia striiformis</name>
    <dbReference type="NCBI Taxonomy" id="27350"/>
    <lineage>
        <taxon>Eukaryota</taxon>
        <taxon>Fungi</taxon>
        <taxon>Dikarya</taxon>
        <taxon>Basidiomycota</taxon>
        <taxon>Pucciniomycotina</taxon>
        <taxon>Pucciniomycetes</taxon>
        <taxon>Pucciniales</taxon>
        <taxon>Pucciniaceae</taxon>
        <taxon>Puccinia</taxon>
    </lineage>
</organism>
<evidence type="ECO:0000259" key="11">
    <source>
        <dbReference type="PROSITE" id="PS51762"/>
    </source>
</evidence>
<feature type="non-terminal residue" evidence="12">
    <location>
        <position position="1"/>
    </location>
</feature>
<reference evidence="13" key="3">
    <citation type="journal article" date="2018" name="Mol. Plant Microbe Interact.">
        <title>Genome sequence resources for the wheat stripe rust pathogen (Puccinia striiformis f. sp. tritici) and the barley stripe rust pathogen (Puccinia striiformis f. sp. hordei).</title>
        <authorList>
            <person name="Xia C."/>
            <person name="Wang M."/>
            <person name="Yin C."/>
            <person name="Cornejo O.E."/>
            <person name="Hulbert S.H."/>
            <person name="Chen X."/>
        </authorList>
    </citation>
    <scope>NUCLEOTIDE SEQUENCE [LARGE SCALE GENOMIC DNA]</scope>
    <source>
        <strain evidence="13">93TX-2</strain>
    </source>
</reference>
<comment type="similarity">
    <text evidence="2">Belongs to the SKN1/KRE6 family.</text>
</comment>
<dbReference type="GO" id="GO:0005886">
    <property type="term" value="C:plasma membrane"/>
    <property type="evidence" value="ECO:0007669"/>
    <property type="project" value="TreeGrafter"/>
</dbReference>
<name>A0A2S4VL85_9BASI</name>
<evidence type="ECO:0000313" key="12">
    <source>
        <dbReference type="EMBL" id="POW10249.1"/>
    </source>
</evidence>
<keyword evidence="3 10" id="KW-0812">Transmembrane</keyword>
<dbReference type="PROSITE" id="PS51762">
    <property type="entry name" value="GH16_2"/>
    <property type="match status" value="1"/>
</dbReference>
<evidence type="ECO:0000256" key="8">
    <source>
        <dbReference type="ARBA" id="ARBA00023316"/>
    </source>
</evidence>
<comment type="caution">
    <text evidence="12">The sequence shown here is derived from an EMBL/GenBank/DDBJ whole genome shotgun (WGS) entry which is preliminary data.</text>
</comment>
<dbReference type="PANTHER" id="PTHR31361:SF15">
    <property type="entry name" value="GH16 DOMAIN-CONTAINING PROTEIN"/>
    <property type="match status" value="1"/>
</dbReference>
<dbReference type="FunFam" id="2.60.120.200:FF:000259">
    <property type="entry name" value="Chromosome 9, whole genome shotgun sequence"/>
    <property type="match status" value="1"/>
</dbReference>
<dbReference type="EMBL" id="PKSM01000120">
    <property type="protein sequence ID" value="POW10249.1"/>
    <property type="molecule type" value="Genomic_DNA"/>
</dbReference>
<dbReference type="Proteomes" id="UP000238274">
    <property type="component" value="Unassembled WGS sequence"/>
</dbReference>
<evidence type="ECO:0000256" key="1">
    <source>
        <dbReference type="ARBA" id="ARBA00004606"/>
    </source>
</evidence>
<accession>A0A2S4VL85</accession>
<feature type="domain" description="GH16" evidence="11">
    <location>
        <begin position="203"/>
        <end position="594"/>
    </location>
</feature>
<protein>
    <recommendedName>
        <fullName evidence="11">GH16 domain-containing protein</fullName>
    </recommendedName>
</protein>
<evidence type="ECO:0000256" key="4">
    <source>
        <dbReference type="ARBA" id="ARBA00022968"/>
    </source>
</evidence>
<keyword evidence="5 10" id="KW-1133">Transmembrane helix</keyword>
<keyword evidence="8" id="KW-0961">Cell wall biogenesis/degradation</keyword>
<dbReference type="GO" id="GO:0005789">
    <property type="term" value="C:endoplasmic reticulum membrane"/>
    <property type="evidence" value="ECO:0007669"/>
    <property type="project" value="TreeGrafter"/>
</dbReference>
<feature type="transmembrane region" description="Helical" evidence="10">
    <location>
        <begin position="149"/>
        <end position="172"/>
    </location>
</feature>
<dbReference type="GO" id="GO:0006078">
    <property type="term" value="P:(1-&gt;6)-beta-D-glucan biosynthetic process"/>
    <property type="evidence" value="ECO:0007669"/>
    <property type="project" value="TreeGrafter"/>
</dbReference>
<dbReference type="InterPro" id="IPR013320">
    <property type="entry name" value="ConA-like_dom_sf"/>
</dbReference>
<reference evidence="12 13" key="1">
    <citation type="submission" date="2017-12" db="EMBL/GenBank/DDBJ databases">
        <title>Gene loss provides genomic basis for host adaptation in cereal stripe rust fungi.</title>
        <authorList>
            <person name="Xia C."/>
        </authorList>
    </citation>
    <scope>NUCLEOTIDE SEQUENCE [LARGE SCALE GENOMIC DNA]</scope>
    <source>
        <strain evidence="12 13">93TX-2</strain>
    </source>
</reference>
<evidence type="ECO:0000256" key="9">
    <source>
        <dbReference type="SAM" id="MobiDB-lite"/>
    </source>
</evidence>
<evidence type="ECO:0000313" key="13">
    <source>
        <dbReference type="Proteomes" id="UP000238274"/>
    </source>
</evidence>
<proteinExistence type="inferred from homology"/>
<evidence type="ECO:0000256" key="6">
    <source>
        <dbReference type="ARBA" id="ARBA00023136"/>
    </source>
</evidence>
<dbReference type="VEuPathDB" id="FungiDB:PSHT_08813"/>
<dbReference type="SUPFAM" id="SSF49899">
    <property type="entry name" value="Concanavalin A-like lectins/glucanases"/>
    <property type="match status" value="1"/>
</dbReference>
<dbReference type="GO" id="GO:0031505">
    <property type="term" value="P:fungal-type cell wall organization"/>
    <property type="evidence" value="ECO:0007669"/>
    <property type="project" value="TreeGrafter"/>
</dbReference>
<feature type="region of interest" description="Disordered" evidence="9">
    <location>
        <begin position="1"/>
        <end position="90"/>
    </location>
</feature>
<evidence type="ECO:0000256" key="10">
    <source>
        <dbReference type="SAM" id="Phobius"/>
    </source>
</evidence>
<reference evidence="13" key="2">
    <citation type="journal article" date="2018" name="BMC Genomics">
        <title>Genomic insights into host adaptation between the wheat stripe rust pathogen (Puccinia striiformis f. sp. tritici) and the barley stripe rust pathogen (Puccinia striiformis f. sp. hordei).</title>
        <authorList>
            <person name="Xia C."/>
            <person name="Wang M."/>
            <person name="Yin C."/>
            <person name="Cornejo O.E."/>
            <person name="Hulbert S.H."/>
            <person name="Chen X."/>
        </authorList>
    </citation>
    <scope>NUCLEOTIDE SEQUENCE [LARGE SCALE GENOMIC DNA]</scope>
    <source>
        <strain evidence="13">93TX-2</strain>
    </source>
</reference>
<dbReference type="OrthoDB" id="412647at2759"/>
<dbReference type="InterPro" id="IPR005629">
    <property type="entry name" value="Skn1/Kre6/Sbg1"/>
</dbReference>
<evidence type="ECO:0000256" key="3">
    <source>
        <dbReference type="ARBA" id="ARBA00022692"/>
    </source>
</evidence>
<comment type="subcellular location">
    <subcellularLocation>
        <location evidence="1">Membrane</location>
        <topology evidence="1">Single-pass type II membrane protein</topology>
    </subcellularLocation>
</comment>
<dbReference type="AlphaFoldDB" id="A0A2S4VL85"/>
<evidence type="ECO:0000256" key="2">
    <source>
        <dbReference type="ARBA" id="ARBA00010962"/>
    </source>
</evidence>
<dbReference type="PANTHER" id="PTHR31361">
    <property type="entry name" value="BETA-GLUCAN SYNTHESIS-ASSOCIATED PROTEIN KRE6-RELATED"/>
    <property type="match status" value="1"/>
</dbReference>